<dbReference type="Proteomes" id="UP000199354">
    <property type="component" value="Unassembled WGS sequence"/>
</dbReference>
<dbReference type="STRING" id="490189.SAMN02927903_02724"/>
<organism evidence="3 4">
    <name type="scientific">Flavobacterium caeni</name>
    <dbReference type="NCBI Taxonomy" id="490189"/>
    <lineage>
        <taxon>Bacteria</taxon>
        <taxon>Pseudomonadati</taxon>
        <taxon>Bacteroidota</taxon>
        <taxon>Flavobacteriia</taxon>
        <taxon>Flavobacteriales</taxon>
        <taxon>Flavobacteriaceae</taxon>
        <taxon>Flavobacterium</taxon>
    </lineage>
</organism>
<feature type="domain" description="Fibronectin type-III" evidence="2">
    <location>
        <begin position="10"/>
        <end position="106"/>
    </location>
</feature>
<evidence type="ECO:0000259" key="2">
    <source>
        <dbReference type="PROSITE" id="PS50853"/>
    </source>
</evidence>
<dbReference type="InterPro" id="IPR056600">
    <property type="entry name" value="GBD_T9SS_assoc"/>
</dbReference>
<dbReference type="CDD" id="cd00063">
    <property type="entry name" value="FN3"/>
    <property type="match status" value="3"/>
</dbReference>
<dbReference type="SUPFAM" id="SSF49265">
    <property type="entry name" value="Fibronectin type III"/>
    <property type="match status" value="3"/>
</dbReference>
<name>A0A1G5JI35_9FLAO</name>
<dbReference type="EMBL" id="FMVF01000014">
    <property type="protein sequence ID" value="SCY88015.1"/>
    <property type="molecule type" value="Genomic_DNA"/>
</dbReference>
<gene>
    <name evidence="3" type="ORF">SAMN02927903_02724</name>
</gene>
<keyword evidence="4" id="KW-1185">Reference proteome</keyword>
<dbReference type="Pfam" id="PF23759">
    <property type="entry name" value="GBD_T9SS_assoc"/>
    <property type="match status" value="3"/>
</dbReference>
<sequence length="1130" mass="121129">MQTDCVTTNKPKASRVVASNPGINSIDLTWNQSGSAETDWQYVVQPAGTGVPTADGTDYSQASATPSLTVNGLLSNTLYEVYVRAKCGETSFGEWVLGATIRTLCDDVTANYCEDFVSTLTNTVPFCWSANAGGGSGGVAKVIYQASYQKNMFDLYYPVSASGTISATSPNIAYATDGLHRLRFTAGATDNTADLLEVGTVDGIGNFVAITSLTLSTDRNAEYLVNLPNNGNAHYYFKHSGATGKHIYINTVCIENIPACLEVPGIAADDVTSSTVTAIWTASASAETAWEYIVQPSTNAAPTDLTSGTPTSELSNLVSDLTPNTAYSIYVRANCDGNGFGAWTGPVAFTTPCSAFAAPFAEGFQGANVATEEVKPCWSVYDTGSGDLKTFGLSFGVSPVEGALQLRFYFQPNTPVESLVLVSPEFSDLGVNKRIRFKMNKRSGQEANMNILIGTVASPTDMASFELLDGTTLNQASIIAGPWTEFTIDLTNYNDNLGHKYIAFKPQHSGTGPIQNVFMDEFTYELNPAMILNDEAADAHVIEASTDYTCDNQIIATFEGATQSPEFPCQSPLYADRNDLWYKFTPTESGLYSITGTPTNGLIGVTSLYMFTGTPGNLAVIPGGCSTNFTSQTLAAGTTYYISIAAADPAVEFRLCIYKFPDAPDNDEIANATALIESPDFNCVNGIEGNTGSATHSSDSFCPSQQVDVWYTFMAPETREYTFRKYMLNGSTPTRLTVYSGTPGSLTAIGSETCTTNLVLANLTAGQTYYASISTSEGVSLPVYFTMCVYPSPPPPVNDNCDAPIALTVGTTFEDHVIIGNTTSATVNATNSNYPSCGTLEFSLHGRDVWFTAVVPESGTLWIETRFAPGSLLTDTIIETYTGSCGTNTLLPFYYQVAPPNLGTAYCNEQFVIGGNPFAGIRFTDKEPGTVVIIRAWGWARQFGDFQISAYDPTTPCARPTSIDVIPSTTSAAFAWTAPDPAPSGYYYVVQNASLGYPGSQTGTQTAETSGSVSDLSANTDYEIYVRSNCGNNMSAWEGPIPFTTDTLASTQFSASNFQLYPNPTQSVLNIKNTESIKHVDIYNMNGQKVYAQTFDATTLQLDLSHLAKGVYILKADTANEKQSFKIVVQ</sequence>
<dbReference type="OrthoDB" id="1113525at2"/>
<dbReference type="RefSeq" id="WP_091145150.1">
    <property type="nucleotide sequence ID" value="NZ_FMVF01000014.1"/>
</dbReference>
<protein>
    <submittedName>
        <fullName evidence="3">Por secretion system C-terminal sorting domain-containing protein</fullName>
    </submittedName>
</protein>
<evidence type="ECO:0000313" key="4">
    <source>
        <dbReference type="Proteomes" id="UP000199354"/>
    </source>
</evidence>
<accession>A0A1G5JI35</accession>
<dbReference type="Gene3D" id="2.60.40.10">
    <property type="entry name" value="Immunoglobulins"/>
    <property type="match status" value="3"/>
</dbReference>
<feature type="domain" description="Fibronectin type-III" evidence="2">
    <location>
        <begin position="956"/>
        <end position="1048"/>
    </location>
</feature>
<keyword evidence="1" id="KW-0732">Signal</keyword>
<dbReference type="AlphaFoldDB" id="A0A1G5JI35"/>
<dbReference type="SMART" id="SM00060">
    <property type="entry name" value="FN3"/>
    <property type="match status" value="3"/>
</dbReference>
<reference evidence="3 4" key="1">
    <citation type="submission" date="2016-10" db="EMBL/GenBank/DDBJ databases">
        <authorList>
            <person name="de Groot N.N."/>
        </authorList>
    </citation>
    <scope>NUCLEOTIDE SEQUENCE [LARGE SCALE GENOMIC DNA]</scope>
    <source>
        <strain evidence="3 4">CGMCC 1.7031</strain>
    </source>
</reference>
<dbReference type="InterPro" id="IPR003961">
    <property type="entry name" value="FN3_dom"/>
</dbReference>
<feature type="domain" description="Fibronectin type-III" evidence="2">
    <location>
        <begin position="263"/>
        <end position="354"/>
    </location>
</feature>
<proteinExistence type="predicted"/>
<evidence type="ECO:0000313" key="3">
    <source>
        <dbReference type="EMBL" id="SCY88015.1"/>
    </source>
</evidence>
<dbReference type="PROSITE" id="PS50853">
    <property type="entry name" value="FN3"/>
    <property type="match status" value="3"/>
</dbReference>
<evidence type="ECO:0000256" key="1">
    <source>
        <dbReference type="ARBA" id="ARBA00022729"/>
    </source>
</evidence>
<dbReference type="Pfam" id="PF18962">
    <property type="entry name" value="Por_Secre_tail"/>
    <property type="match status" value="1"/>
</dbReference>
<dbReference type="InterPro" id="IPR036116">
    <property type="entry name" value="FN3_sf"/>
</dbReference>
<dbReference type="InterPro" id="IPR026444">
    <property type="entry name" value="Secre_tail"/>
</dbReference>
<dbReference type="InterPro" id="IPR013783">
    <property type="entry name" value="Ig-like_fold"/>
</dbReference>
<dbReference type="NCBIfam" id="TIGR04183">
    <property type="entry name" value="Por_Secre_tail"/>
    <property type="match status" value="1"/>
</dbReference>